<proteinExistence type="predicted"/>
<keyword evidence="4" id="KW-1185">Reference proteome</keyword>
<accession>A0A4R1PZ71</accession>
<keyword evidence="1" id="KW-0378">Hydrolase</keyword>
<dbReference type="RefSeq" id="WP_132077992.1">
    <property type="nucleotide sequence ID" value="NZ_SLUI01000004.1"/>
</dbReference>
<dbReference type="PANTHER" id="PTHR43546:SF9">
    <property type="entry name" value="L-ASCORBATE-6-PHOSPHATE LACTONASE ULAG-RELATED"/>
    <property type="match status" value="1"/>
</dbReference>
<evidence type="ECO:0000259" key="2">
    <source>
        <dbReference type="Pfam" id="PF12706"/>
    </source>
</evidence>
<dbReference type="Pfam" id="PF12706">
    <property type="entry name" value="Lactamase_B_2"/>
    <property type="match status" value="1"/>
</dbReference>
<protein>
    <submittedName>
        <fullName evidence="3">L-ascorbate metabolism protein UlaG (Beta-lactamase superfamily)</fullName>
    </submittedName>
</protein>
<evidence type="ECO:0000313" key="4">
    <source>
        <dbReference type="Proteomes" id="UP000295063"/>
    </source>
</evidence>
<dbReference type="EMBL" id="SLUI01000004">
    <property type="protein sequence ID" value="TCL38264.1"/>
    <property type="molecule type" value="Genomic_DNA"/>
</dbReference>
<dbReference type="Proteomes" id="UP000295063">
    <property type="component" value="Unassembled WGS sequence"/>
</dbReference>
<dbReference type="SUPFAM" id="SSF56281">
    <property type="entry name" value="Metallo-hydrolase/oxidoreductase"/>
    <property type="match status" value="1"/>
</dbReference>
<dbReference type="InterPro" id="IPR036866">
    <property type="entry name" value="RibonucZ/Hydroxyglut_hydro"/>
</dbReference>
<evidence type="ECO:0000313" key="3">
    <source>
        <dbReference type="EMBL" id="TCL38264.1"/>
    </source>
</evidence>
<dbReference type="OrthoDB" id="9805728at2"/>
<organism evidence="3 4">
    <name type="scientific">Anaerospora hongkongensis</name>
    <dbReference type="NCBI Taxonomy" id="244830"/>
    <lineage>
        <taxon>Bacteria</taxon>
        <taxon>Bacillati</taxon>
        <taxon>Bacillota</taxon>
        <taxon>Negativicutes</taxon>
        <taxon>Selenomonadales</taxon>
        <taxon>Sporomusaceae</taxon>
        <taxon>Anaerospora</taxon>
    </lineage>
</organism>
<dbReference type="Gene3D" id="3.60.15.10">
    <property type="entry name" value="Ribonuclease Z/Hydroxyacylglutathione hydrolase-like"/>
    <property type="match status" value="1"/>
</dbReference>
<feature type="domain" description="Metallo-beta-lactamase" evidence="2">
    <location>
        <begin position="19"/>
        <end position="212"/>
    </location>
</feature>
<dbReference type="GO" id="GO:0016787">
    <property type="term" value="F:hydrolase activity"/>
    <property type="evidence" value="ECO:0007669"/>
    <property type="project" value="UniProtKB-KW"/>
</dbReference>
<gene>
    <name evidence="3" type="ORF">EV210_104247</name>
</gene>
<sequence>MKIRLIRHATLLLSLGTKKILIDPMLSSAGTMTAVDNAPNPKQNPLVELPIPLPQLLTADAACITHLHRDHFDEAAKTLLQKNLPLFCQPDDETTLRDLCFTTVYPVITPLVWEEITIHRTGGRHGTGIIGDKMGPVSGFVFKQQDESLYITGDTIWCQETINALDCHQPKIVVTNTGAAQFLTGDPIVMDGKDIIALCRYMPETKVIAVHMEAFNHCLLSRAELRAMAKEQQIDNLFIPEDGEEICFASL</sequence>
<dbReference type="AlphaFoldDB" id="A0A4R1PZ71"/>
<dbReference type="InterPro" id="IPR050114">
    <property type="entry name" value="UPF0173_UPF0282_UlaG_hydrolase"/>
</dbReference>
<comment type="caution">
    <text evidence="3">The sequence shown here is derived from an EMBL/GenBank/DDBJ whole genome shotgun (WGS) entry which is preliminary data.</text>
</comment>
<reference evidence="3 4" key="1">
    <citation type="submission" date="2019-03" db="EMBL/GenBank/DDBJ databases">
        <title>Genomic Encyclopedia of Type Strains, Phase IV (KMG-IV): sequencing the most valuable type-strain genomes for metagenomic binning, comparative biology and taxonomic classification.</title>
        <authorList>
            <person name="Goeker M."/>
        </authorList>
    </citation>
    <scope>NUCLEOTIDE SEQUENCE [LARGE SCALE GENOMIC DNA]</scope>
    <source>
        <strain evidence="3 4">DSM 15969</strain>
    </source>
</reference>
<name>A0A4R1PZ71_9FIRM</name>
<dbReference type="PANTHER" id="PTHR43546">
    <property type="entry name" value="UPF0173 METAL-DEPENDENT HYDROLASE MJ1163-RELATED"/>
    <property type="match status" value="1"/>
</dbReference>
<evidence type="ECO:0000256" key="1">
    <source>
        <dbReference type="ARBA" id="ARBA00022801"/>
    </source>
</evidence>
<dbReference type="InterPro" id="IPR001279">
    <property type="entry name" value="Metallo-B-lactamas"/>
</dbReference>